<reference evidence="1" key="1">
    <citation type="journal article" date="2022" name="Cell Host Microbe">
        <title>Colonization of the live biotherapeutic product VE303 and modulation of the microbiota and metabolites in healthy volunteers.</title>
        <authorList>
            <person name="Dsouza M."/>
            <person name="Menon R."/>
            <person name="Crossette E."/>
            <person name="Bhattarai S.K."/>
            <person name="Schneider J."/>
            <person name="Kim Y.G."/>
            <person name="Reddy S."/>
            <person name="Caballero S."/>
            <person name="Felix C."/>
            <person name="Cornacchione L."/>
            <person name="Hendrickson J."/>
            <person name="Watson A.R."/>
            <person name="Minot S.S."/>
            <person name="Greenfield N."/>
            <person name="Schopf L."/>
            <person name="Szabady R."/>
            <person name="Patarroyo J."/>
            <person name="Smith W."/>
            <person name="Harrison P."/>
            <person name="Kuijper E.J."/>
            <person name="Kelly C.P."/>
            <person name="Olle B."/>
            <person name="Bobilev D."/>
            <person name="Silber J.L."/>
            <person name="Bucci V."/>
            <person name="Roberts B."/>
            <person name="Faith J."/>
            <person name="Norman J.M."/>
        </authorList>
    </citation>
    <scope>NUCLEOTIDE SEQUENCE</scope>
    <source>
        <strain evidence="1">VE303-04</strain>
    </source>
</reference>
<dbReference type="Pfam" id="PF00702">
    <property type="entry name" value="Hydrolase"/>
    <property type="match status" value="1"/>
</dbReference>
<protein>
    <submittedName>
        <fullName evidence="1">YjjG family noncanonical pyrimidine nucleotidase</fullName>
    </submittedName>
</protein>
<dbReference type="InterPro" id="IPR011951">
    <property type="entry name" value="HAD-SF_hydro_IA_YjjG/PynA"/>
</dbReference>
<dbReference type="SFLD" id="SFLDG01135">
    <property type="entry name" value="C1.5.6:_HAD__Beta-PGM__Phospha"/>
    <property type="match status" value="1"/>
</dbReference>
<name>A0AAW6AZ21_CLOSY</name>
<dbReference type="Gene3D" id="3.40.50.1000">
    <property type="entry name" value="HAD superfamily/HAD-like"/>
    <property type="match status" value="1"/>
</dbReference>
<dbReference type="NCBIfam" id="TIGR01549">
    <property type="entry name" value="HAD-SF-IA-v1"/>
    <property type="match status" value="1"/>
</dbReference>
<dbReference type="SFLD" id="SFLDS00003">
    <property type="entry name" value="Haloacid_Dehalogenase"/>
    <property type="match status" value="1"/>
</dbReference>
<accession>A0AAW6AZ21</accession>
<proteinExistence type="predicted"/>
<dbReference type="PANTHER" id="PTHR47478">
    <property type="match status" value="1"/>
</dbReference>
<sequence length="228" mass="26320">MNRQYKALLMDVDGTLLDFDRAEAAAFTKVLQKYGFVPEERFIQEYHKINQECWEAFEIGQMERDRVLTVRFERFFGGHGLSMSGEEAEDAYRVWLGEGAYLMEGAVEILDYLKERYPLYVVTNGVGATQRKRLKASGLDKYFRDIFISEEAGSQKPQKEFFEYCFAHIKEAGPEEMMVIGDSLTSDIQGGVNAGIDTCWFNPQGKENRKRISVTREIRRLSELKAFL</sequence>
<evidence type="ECO:0000313" key="1">
    <source>
        <dbReference type="EMBL" id="MCK0088859.1"/>
    </source>
</evidence>
<dbReference type="Proteomes" id="UP001300871">
    <property type="component" value="Unassembled WGS sequence"/>
</dbReference>
<dbReference type="InterPro" id="IPR036412">
    <property type="entry name" value="HAD-like_sf"/>
</dbReference>
<dbReference type="NCBIfam" id="TIGR02254">
    <property type="entry name" value="YjjG_YfnB"/>
    <property type="match status" value="1"/>
</dbReference>
<dbReference type="GO" id="GO:0008253">
    <property type="term" value="F:5'-nucleotidase activity"/>
    <property type="evidence" value="ECO:0007669"/>
    <property type="project" value="InterPro"/>
</dbReference>
<dbReference type="InterPro" id="IPR023198">
    <property type="entry name" value="PGP-like_dom2"/>
</dbReference>
<dbReference type="GeneID" id="57968133"/>
<dbReference type="Gene3D" id="1.10.150.240">
    <property type="entry name" value="Putative phosphatase, domain 2"/>
    <property type="match status" value="1"/>
</dbReference>
<dbReference type="SUPFAM" id="SSF56784">
    <property type="entry name" value="HAD-like"/>
    <property type="match status" value="1"/>
</dbReference>
<evidence type="ECO:0000313" key="3">
    <source>
        <dbReference type="Proteomes" id="UP001203136"/>
    </source>
</evidence>
<gene>
    <name evidence="1" type="ORF">K5I21_23945</name>
    <name evidence="2" type="ORF">PM006_16480</name>
</gene>
<evidence type="ECO:0000313" key="2">
    <source>
        <dbReference type="EMBL" id="MDB2001796.1"/>
    </source>
</evidence>
<dbReference type="Proteomes" id="UP001203136">
    <property type="component" value="Unassembled WGS sequence"/>
</dbReference>
<dbReference type="SFLD" id="SFLDG01129">
    <property type="entry name" value="C1.5:_HAD__Beta-PGM__Phosphata"/>
    <property type="match status" value="1"/>
</dbReference>
<comment type="caution">
    <text evidence="1">The sequence shown here is derived from an EMBL/GenBank/DDBJ whole genome shotgun (WGS) entry which is preliminary data.</text>
</comment>
<organism evidence="1 3">
    <name type="scientific">Clostridium symbiosum</name>
    <name type="common">Bacteroides symbiosus</name>
    <dbReference type="NCBI Taxonomy" id="1512"/>
    <lineage>
        <taxon>Bacteria</taxon>
        <taxon>Bacillati</taxon>
        <taxon>Bacillota</taxon>
        <taxon>Clostridia</taxon>
        <taxon>Lachnospirales</taxon>
        <taxon>Lachnospiraceae</taxon>
        <taxon>Otoolea</taxon>
    </lineage>
</organism>
<dbReference type="EMBL" id="JAQLGM010000048">
    <property type="protein sequence ID" value="MDB2001796.1"/>
    <property type="molecule type" value="Genomic_DNA"/>
</dbReference>
<dbReference type="InterPro" id="IPR023214">
    <property type="entry name" value="HAD_sf"/>
</dbReference>
<dbReference type="AlphaFoldDB" id="A0AAW6AZ21"/>
<dbReference type="RefSeq" id="WP_003505973.1">
    <property type="nucleotide sequence ID" value="NZ_BAABZD010000003.1"/>
</dbReference>
<dbReference type="InterPro" id="IPR006439">
    <property type="entry name" value="HAD-SF_hydro_IA"/>
</dbReference>
<dbReference type="EMBL" id="JAINVB010000002">
    <property type="protein sequence ID" value="MCK0088859.1"/>
    <property type="molecule type" value="Genomic_DNA"/>
</dbReference>
<dbReference type="PANTHER" id="PTHR47478:SF1">
    <property type="entry name" value="PYRIMIDINE 5'-NUCLEOTIDASE YJJG"/>
    <property type="match status" value="1"/>
</dbReference>
<reference evidence="2" key="2">
    <citation type="submission" date="2023-01" db="EMBL/GenBank/DDBJ databases">
        <title>Human gut microbiome strain richness.</title>
        <authorList>
            <person name="Chen-Liaw A."/>
        </authorList>
    </citation>
    <scope>NUCLEOTIDE SEQUENCE</scope>
    <source>
        <strain evidence="2">B1_m1001713B170214d0_201011</strain>
    </source>
</reference>
<dbReference type="CDD" id="cd04305">
    <property type="entry name" value="HAD_Neu5Ac-Pase_like"/>
    <property type="match status" value="1"/>
</dbReference>
<dbReference type="InterPro" id="IPR052550">
    <property type="entry name" value="Pyrimidine_5'-ntase_YjjG"/>
</dbReference>